<proteinExistence type="inferred from homology"/>
<dbReference type="SUPFAM" id="SSF64438">
    <property type="entry name" value="CNF1/YfiH-like putative cysteine hydrolases"/>
    <property type="match status" value="1"/>
</dbReference>
<dbReference type="Gene3D" id="3.60.140.10">
    <property type="entry name" value="CNF1/YfiH-like putative cysteine hydrolases"/>
    <property type="match status" value="1"/>
</dbReference>
<dbReference type="PANTHER" id="PTHR30616:SF2">
    <property type="entry name" value="PURINE NUCLEOSIDE PHOSPHORYLASE LACC1"/>
    <property type="match status" value="1"/>
</dbReference>
<dbReference type="GO" id="GO:0005507">
    <property type="term" value="F:copper ion binding"/>
    <property type="evidence" value="ECO:0007669"/>
    <property type="project" value="TreeGrafter"/>
</dbReference>
<accession>A0A9D1LUT9</accession>
<evidence type="ECO:0000256" key="7">
    <source>
        <dbReference type="ARBA" id="ARBA00022833"/>
    </source>
</evidence>
<keyword evidence="7" id="KW-0862">Zinc</keyword>
<comment type="catalytic activity">
    <reaction evidence="8">
        <text>adenosine + H2O + H(+) = inosine + NH4(+)</text>
        <dbReference type="Rhea" id="RHEA:24408"/>
        <dbReference type="ChEBI" id="CHEBI:15377"/>
        <dbReference type="ChEBI" id="CHEBI:15378"/>
        <dbReference type="ChEBI" id="CHEBI:16335"/>
        <dbReference type="ChEBI" id="CHEBI:17596"/>
        <dbReference type="ChEBI" id="CHEBI:28938"/>
        <dbReference type="EC" id="3.5.4.4"/>
    </reaction>
    <physiologicalReaction direction="left-to-right" evidence="8">
        <dbReference type="Rhea" id="RHEA:24409"/>
    </physiologicalReaction>
</comment>
<dbReference type="InterPro" id="IPR011324">
    <property type="entry name" value="Cytotoxic_necrot_fac-like_cat"/>
</dbReference>
<evidence type="ECO:0000256" key="11">
    <source>
        <dbReference type="RuleBase" id="RU361274"/>
    </source>
</evidence>
<evidence type="ECO:0000256" key="1">
    <source>
        <dbReference type="ARBA" id="ARBA00000553"/>
    </source>
</evidence>
<dbReference type="Pfam" id="PF02578">
    <property type="entry name" value="Cu-oxidase_4"/>
    <property type="match status" value="1"/>
</dbReference>
<evidence type="ECO:0000256" key="10">
    <source>
        <dbReference type="ARBA" id="ARBA00049893"/>
    </source>
</evidence>
<sequence>MFRLQEKNGVQYYTIDSFEKTGLVKHCFTTRVGGVSKGAYESMNLRLNCDDARENVLRNFEIIGDAIGVRRRDMVLSHQIHEDVVYNAAASDRGNGLMRENALDSADGLMTAARGMALVTFYADCVPLFFLDPVKKVIALSHSGWKGTVKKIGAKTIRQMAEVHGSNPADILTGIGPSIGVCHFEVGGEVAEQFEAVFGKQVLQKFGEKWHVDLQKAVTMQLLEAGILENHITNAGICTYCNSGLLFSHRKTQGHRGSLAAIMELK</sequence>
<evidence type="ECO:0000256" key="2">
    <source>
        <dbReference type="ARBA" id="ARBA00003215"/>
    </source>
</evidence>
<keyword evidence="5" id="KW-0479">Metal-binding</keyword>
<dbReference type="InterPro" id="IPR038371">
    <property type="entry name" value="Cu_polyphenol_OxRdtase_sf"/>
</dbReference>
<dbReference type="GO" id="GO:0016787">
    <property type="term" value="F:hydrolase activity"/>
    <property type="evidence" value="ECO:0007669"/>
    <property type="project" value="UniProtKB-KW"/>
</dbReference>
<name>A0A9D1LUT9_9FIRM</name>
<evidence type="ECO:0000313" key="12">
    <source>
        <dbReference type="EMBL" id="HIU48466.1"/>
    </source>
</evidence>
<comment type="catalytic activity">
    <reaction evidence="9">
        <text>adenosine + phosphate = alpha-D-ribose 1-phosphate + adenine</text>
        <dbReference type="Rhea" id="RHEA:27642"/>
        <dbReference type="ChEBI" id="CHEBI:16335"/>
        <dbReference type="ChEBI" id="CHEBI:16708"/>
        <dbReference type="ChEBI" id="CHEBI:43474"/>
        <dbReference type="ChEBI" id="CHEBI:57720"/>
        <dbReference type="EC" id="2.4.2.1"/>
    </reaction>
    <physiologicalReaction direction="left-to-right" evidence="9">
        <dbReference type="Rhea" id="RHEA:27643"/>
    </physiologicalReaction>
</comment>
<dbReference type="NCBIfam" id="TIGR00726">
    <property type="entry name" value="peptidoglycan editing factor PgeF"/>
    <property type="match status" value="1"/>
</dbReference>
<evidence type="ECO:0000313" key="13">
    <source>
        <dbReference type="Proteomes" id="UP000824111"/>
    </source>
</evidence>
<evidence type="ECO:0000256" key="3">
    <source>
        <dbReference type="ARBA" id="ARBA00007353"/>
    </source>
</evidence>
<evidence type="ECO:0000256" key="9">
    <source>
        <dbReference type="ARBA" id="ARBA00048968"/>
    </source>
</evidence>
<reference evidence="12" key="1">
    <citation type="submission" date="2020-10" db="EMBL/GenBank/DDBJ databases">
        <authorList>
            <person name="Gilroy R."/>
        </authorList>
    </citation>
    <scope>NUCLEOTIDE SEQUENCE</scope>
    <source>
        <strain evidence="12">ChiSjej4B22-9803</strain>
    </source>
</reference>
<gene>
    <name evidence="12" type="primary">pgeF</name>
    <name evidence="12" type="ORF">IAB04_03820</name>
</gene>
<evidence type="ECO:0000256" key="6">
    <source>
        <dbReference type="ARBA" id="ARBA00022801"/>
    </source>
</evidence>
<evidence type="ECO:0000256" key="4">
    <source>
        <dbReference type="ARBA" id="ARBA00022679"/>
    </source>
</evidence>
<evidence type="ECO:0000256" key="5">
    <source>
        <dbReference type="ARBA" id="ARBA00022723"/>
    </source>
</evidence>
<comment type="caution">
    <text evidence="12">The sequence shown here is derived from an EMBL/GenBank/DDBJ whole genome shotgun (WGS) entry which is preliminary data.</text>
</comment>
<dbReference type="EMBL" id="DVND01000101">
    <property type="protein sequence ID" value="HIU48466.1"/>
    <property type="molecule type" value="Genomic_DNA"/>
</dbReference>
<evidence type="ECO:0000256" key="8">
    <source>
        <dbReference type="ARBA" id="ARBA00047989"/>
    </source>
</evidence>
<organism evidence="12 13">
    <name type="scientific">Candidatus Avimonoglobus intestinipullorum</name>
    <dbReference type="NCBI Taxonomy" id="2840699"/>
    <lineage>
        <taxon>Bacteria</taxon>
        <taxon>Bacillati</taxon>
        <taxon>Bacillota</taxon>
        <taxon>Clostridia</taxon>
        <taxon>Eubacteriales</taxon>
        <taxon>Candidatus Avimonoglobus</taxon>
    </lineage>
</organism>
<dbReference type="PANTHER" id="PTHR30616">
    <property type="entry name" value="UNCHARACTERIZED PROTEIN YFIH"/>
    <property type="match status" value="1"/>
</dbReference>
<comment type="catalytic activity">
    <reaction evidence="10">
        <text>S-methyl-5'-thioadenosine + phosphate = 5-(methylsulfanyl)-alpha-D-ribose 1-phosphate + adenine</text>
        <dbReference type="Rhea" id="RHEA:11852"/>
        <dbReference type="ChEBI" id="CHEBI:16708"/>
        <dbReference type="ChEBI" id="CHEBI:17509"/>
        <dbReference type="ChEBI" id="CHEBI:43474"/>
        <dbReference type="ChEBI" id="CHEBI:58533"/>
        <dbReference type="EC" id="2.4.2.28"/>
    </reaction>
    <physiologicalReaction direction="left-to-right" evidence="10">
        <dbReference type="Rhea" id="RHEA:11853"/>
    </physiologicalReaction>
</comment>
<dbReference type="Proteomes" id="UP000824111">
    <property type="component" value="Unassembled WGS sequence"/>
</dbReference>
<comment type="function">
    <text evidence="2">Purine nucleoside enzyme that catalyzes the phosphorolysis of adenosine and inosine nucleosides, yielding D-ribose 1-phosphate and the respective free bases, adenine and hypoxanthine. Also catalyzes the phosphorolysis of S-methyl-5'-thioadenosine into adenine and S-methyl-5-thio-alpha-D-ribose 1-phosphate. Also has adenosine deaminase activity.</text>
</comment>
<dbReference type="GO" id="GO:0017061">
    <property type="term" value="F:S-methyl-5-thioadenosine phosphorylase activity"/>
    <property type="evidence" value="ECO:0007669"/>
    <property type="project" value="UniProtKB-EC"/>
</dbReference>
<dbReference type="CDD" id="cd16833">
    <property type="entry name" value="YfiH"/>
    <property type="match status" value="1"/>
</dbReference>
<reference evidence="12" key="2">
    <citation type="journal article" date="2021" name="PeerJ">
        <title>Extensive microbial diversity within the chicken gut microbiome revealed by metagenomics and culture.</title>
        <authorList>
            <person name="Gilroy R."/>
            <person name="Ravi A."/>
            <person name="Getino M."/>
            <person name="Pursley I."/>
            <person name="Horton D.L."/>
            <person name="Alikhan N.F."/>
            <person name="Baker D."/>
            <person name="Gharbi K."/>
            <person name="Hall N."/>
            <person name="Watson M."/>
            <person name="Adriaenssens E.M."/>
            <person name="Foster-Nyarko E."/>
            <person name="Jarju S."/>
            <person name="Secka A."/>
            <person name="Antonio M."/>
            <person name="Oren A."/>
            <person name="Chaudhuri R.R."/>
            <person name="La Ragione R."/>
            <person name="Hildebrand F."/>
            <person name="Pallen M.J."/>
        </authorList>
    </citation>
    <scope>NUCLEOTIDE SEQUENCE</scope>
    <source>
        <strain evidence="12">ChiSjej4B22-9803</strain>
    </source>
</reference>
<keyword evidence="4" id="KW-0808">Transferase</keyword>
<protein>
    <recommendedName>
        <fullName evidence="11">Purine nucleoside phosphorylase</fullName>
    </recommendedName>
</protein>
<keyword evidence="6" id="KW-0378">Hydrolase</keyword>
<dbReference type="AlphaFoldDB" id="A0A9D1LUT9"/>
<comment type="catalytic activity">
    <reaction evidence="1">
        <text>inosine + phosphate = alpha-D-ribose 1-phosphate + hypoxanthine</text>
        <dbReference type="Rhea" id="RHEA:27646"/>
        <dbReference type="ChEBI" id="CHEBI:17368"/>
        <dbReference type="ChEBI" id="CHEBI:17596"/>
        <dbReference type="ChEBI" id="CHEBI:43474"/>
        <dbReference type="ChEBI" id="CHEBI:57720"/>
        <dbReference type="EC" id="2.4.2.1"/>
    </reaction>
    <physiologicalReaction direction="left-to-right" evidence="1">
        <dbReference type="Rhea" id="RHEA:27647"/>
    </physiologicalReaction>
</comment>
<dbReference type="InterPro" id="IPR003730">
    <property type="entry name" value="Cu_polyphenol_OxRdtase"/>
</dbReference>
<comment type="similarity">
    <text evidence="3 11">Belongs to the purine nucleoside phosphorylase YfiH/LACC1 family.</text>
</comment>